<organism evidence="7 8">
    <name type="scientific">Dentiradicibacter hellwigii</name>
    <dbReference type="NCBI Taxonomy" id="3149053"/>
    <lineage>
        <taxon>Bacteria</taxon>
        <taxon>Pseudomonadati</taxon>
        <taxon>Pseudomonadota</taxon>
        <taxon>Betaproteobacteria</taxon>
        <taxon>Rhodocyclales</taxon>
        <taxon>Rhodocyclaceae</taxon>
        <taxon>Dentiradicibacter</taxon>
    </lineage>
</organism>
<keyword evidence="2 5" id="KW-0479">Metal-binding</keyword>
<evidence type="ECO:0000256" key="5">
    <source>
        <dbReference type="HAMAP-Rule" id="MF_01281"/>
    </source>
</evidence>
<evidence type="ECO:0000256" key="3">
    <source>
        <dbReference type="ARBA" id="ARBA00022801"/>
    </source>
</evidence>
<dbReference type="PANTHER" id="PTHR43794">
    <property type="entry name" value="AMINOHYDROLASE SSNA-RELATED"/>
    <property type="match status" value="1"/>
</dbReference>
<comment type="caution">
    <text evidence="5">Lacks conserved residue(s) required for the propagation of feature annotation.</text>
</comment>
<evidence type="ECO:0000256" key="1">
    <source>
        <dbReference type="ARBA" id="ARBA00006745"/>
    </source>
</evidence>
<protein>
    <recommendedName>
        <fullName evidence="5">5-methylthioadenosine/S-adenosylhomocysteine deaminase</fullName>
        <shortName evidence="5">MTA/SAH deaminase</shortName>
        <ecNumber evidence="5">3.5.4.28</ecNumber>
        <ecNumber evidence="5">3.5.4.31</ecNumber>
    </recommendedName>
</protein>
<gene>
    <name evidence="5" type="primary">mtaD</name>
    <name evidence="7" type="ORF">ABCS64_03495</name>
</gene>
<feature type="binding site" evidence="5">
    <location>
        <position position="230"/>
    </location>
    <ligand>
        <name>Zn(2+)</name>
        <dbReference type="ChEBI" id="CHEBI:29105"/>
    </ligand>
</feature>
<keyword evidence="4 5" id="KW-0862">Zinc</keyword>
<dbReference type="CDD" id="cd01298">
    <property type="entry name" value="ATZ_TRZ_like"/>
    <property type="match status" value="1"/>
</dbReference>
<evidence type="ECO:0000313" key="8">
    <source>
        <dbReference type="Proteomes" id="UP001574673"/>
    </source>
</evidence>
<proteinExistence type="inferred from homology"/>
<feature type="binding site" evidence="5">
    <location>
        <position position="233"/>
    </location>
    <ligand>
        <name>substrate</name>
    </ligand>
</feature>
<dbReference type="Gene3D" id="2.30.40.10">
    <property type="entry name" value="Urease, subunit C, domain 1"/>
    <property type="match status" value="1"/>
</dbReference>
<comment type="cofactor">
    <cofactor evidence="5">
        <name>Zn(2+)</name>
        <dbReference type="ChEBI" id="CHEBI:29105"/>
    </cofactor>
    <text evidence="5">Binds 1 zinc ion per subunit.</text>
</comment>
<dbReference type="Pfam" id="PF01979">
    <property type="entry name" value="Amidohydro_1"/>
    <property type="match status" value="1"/>
</dbReference>
<feature type="domain" description="Amidohydrolase-related" evidence="6">
    <location>
        <begin position="72"/>
        <end position="419"/>
    </location>
</feature>
<evidence type="ECO:0000259" key="6">
    <source>
        <dbReference type="Pfam" id="PF01979"/>
    </source>
</evidence>
<keyword evidence="8" id="KW-1185">Reference proteome</keyword>
<dbReference type="EC" id="3.5.4.31" evidence="5"/>
<feature type="binding site" evidence="5">
    <location>
        <position position="110"/>
    </location>
    <ligand>
        <name>substrate</name>
    </ligand>
</feature>
<feature type="binding site" evidence="5">
    <location>
        <position position="318"/>
    </location>
    <ligand>
        <name>substrate</name>
    </ligand>
</feature>
<dbReference type="InterPro" id="IPR006680">
    <property type="entry name" value="Amidohydro-rel"/>
</dbReference>
<dbReference type="NCBIfam" id="NF006549">
    <property type="entry name" value="PRK09045.1"/>
    <property type="match status" value="1"/>
</dbReference>
<comment type="catalytic activity">
    <reaction evidence="5">
        <text>S-methyl-5'-thioadenosine + H2O + H(+) = S-methyl-5'-thioinosine + NH4(+)</text>
        <dbReference type="Rhea" id="RHEA:25025"/>
        <dbReference type="ChEBI" id="CHEBI:15377"/>
        <dbReference type="ChEBI" id="CHEBI:15378"/>
        <dbReference type="ChEBI" id="CHEBI:17509"/>
        <dbReference type="ChEBI" id="CHEBI:28938"/>
        <dbReference type="ChEBI" id="CHEBI:48595"/>
        <dbReference type="EC" id="3.5.4.31"/>
    </reaction>
</comment>
<dbReference type="SUPFAM" id="SSF51556">
    <property type="entry name" value="Metallo-dependent hydrolases"/>
    <property type="match status" value="1"/>
</dbReference>
<dbReference type="HAMAP" id="MF_01281">
    <property type="entry name" value="MTA_SAH_deamin"/>
    <property type="match status" value="1"/>
</dbReference>
<evidence type="ECO:0000256" key="4">
    <source>
        <dbReference type="ARBA" id="ARBA00022833"/>
    </source>
</evidence>
<comment type="catalytic activity">
    <reaction evidence="5">
        <text>S-adenosyl-L-homocysteine + H2O + H(+) = S-inosyl-L-homocysteine + NH4(+)</text>
        <dbReference type="Rhea" id="RHEA:20716"/>
        <dbReference type="ChEBI" id="CHEBI:15377"/>
        <dbReference type="ChEBI" id="CHEBI:15378"/>
        <dbReference type="ChEBI" id="CHEBI:28938"/>
        <dbReference type="ChEBI" id="CHEBI:57856"/>
        <dbReference type="ChEBI" id="CHEBI:57985"/>
        <dbReference type="EC" id="3.5.4.28"/>
    </reaction>
</comment>
<dbReference type="InterPro" id="IPR023512">
    <property type="entry name" value="Deaminase_MtaD/DadD"/>
</dbReference>
<dbReference type="InterPro" id="IPR032466">
    <property type="entry name" value="Metal_Hydrolase"/>
</dbReference>
<dbReference type="InterPro" id="IPR050287">
    <property type="entry name" value="MTA/SAH_deaminase"/>
</dbReference>
<dbReference type="EMBL" id="JBEUWX010000002">
    <property type="protein sequence ID" value="MFA9949398.1"/>
    <property type="molecule type" value="Genomic_DNA"/>
</dbReference>
<comment type="caution">
    <text evidence="7">The sequence shown here is derived from an EMBL/GenBank/DDBJ whole genome shotgun (WGS) entry which is preliminary data.</text>
</comment>
<sequence length="451" mass="48796">MNNTAHAPKLSPPVPIDLLIEACWIIPIEPANVTLEDYALAIDQGNIIALLPQAEARTRFAPRETVLLPNHILMPGLVNLHTHAAMTLLRGLADDLPLMEWLKNHIWPAEAKHVSPQFVYDGTRLACAEMLQGGITCFNDMYFFPKAAAEAALHAGIRASIGLVTMEFSTAYATDADDYLDKGMTVRDQLRNETLLSFCLAPHAPYTVSDQSFARILTLSEQCHLPIHLHLHETAQEITDAEKQYGQRPLERLRQIGLLSPGLIAAHAVHLTCDEIDTLVAHGCSVAHCPSANLKLASGIAPVADMIAHGLNVGLGTDGAASNNRLDIFMEMRMAALLAKAQSGDAEAVGAHQALRMVTLAGAQALGLDARIGSLRPGKAADLCAIDTAKIPLTPCYDAASLAVYSAGREHVSDVWVAGIQRLKSGQRVENDEIELINSGRLWQNRVRLSK</sequence>
<evidence type="ECO:0000256" key="2">
    <source>
        <dbReference type="ARBA" id="ARBA00022723"/>
    </source>
</evidence>
<feature type="binding site" evidence="5">
    <location>
        <position position="203"/>
    </location>
    <ligand>
        <name>substrate</name>
    </ligand>
</feature>
<dbReference type="GO" id="GO:0016787">
    <property type="term" value="F:hydrolase activity"/>
    <property type="evidence" value="ECO:0007669"/>
    <property type="project" value="UniProtKB-KW"/>
</dbReference>
<feature type="binding site" evidence="5">
    <location>
        <position position="81"/>
    </location>
    <ligand>
        <name>Zn(2+)</name>
        <dbReference type="ChEBI" id="CHEBI:29105"/>
    </ligand>
</feature>
<feature type="binding site" evidence="5">
    <location>
        <position position="83"/>
    </location>
    <ligand>
        <name>Zn(2+)</name>
        <dbReference type="ChEBI" id="CHEBI:29105"/>
    </ligand>
</feature>
<name>A0ABV4UDT7_9RHOO</name>
<reference evidence="8" key="1">
    <citation type="submission" date="2024-06" db="EMBL/GenBank/DDBJ databases">
        <title>Radixoralia hellwigii gen. nov., sp nov., isolated from a root canal in the human oral cavity.</title>
        <authorList>
            <person name="Bartsch S."/>
            <person name="Wittmer A."/>
            <person name="Schulz A.-K."/>
            <person name="Neumann-Schaal M."/>
            <person name="Wolf J."/>
            <person name="Gronow S."/>
            <person name="Tennert C."/>
            <person name="Haecker G."/>
            <person name="Cieplik F."/>
            <person name="Al-Ahmad A."/>
        </authorList>
    </citation>
    <scope>NUCLEOTIDE SEQUENCE [LARGE SCALE GENOMIC DNA]</scope>
    <source>
        <strain evidence="8">Wk13</strain>
    </source>
</reference>
<comment type="similarity">
    <text evidence="1">Belongs to the metallo-dependent hydrolases superfamily. ATZ/TRZ family.</text>
</comment>
<dbReference type="InterPro" id="IPR011059">
    <property type="entry name" value="Metal-dep_hydrolase_composite"/>
</dbReference>
<accession>A0ABV4UDT7</accession>
<dbReference type="Proteomes" id="UP001574673">
    <property type="component" value="Unassembled WGS sequence"/>
</dbReference>
<dbReference type="RefSeq" id="WP_418890532.1">
    <property type="nucleotide sequence ID" value="NZ_JBEUWX010000002.1"/>
</dbReference>
<feature type="binding site" evidence="5">
    <location>
        <position position="318"/>
    </location>
    <ligand>
        <name>Zn(2+)</name>
        <dbReference type="ChEBI" id="CHEBI:29105"/>
    </ligand>
</feature>
<comment type="function">
    <text evidence="5">Catalyzes the deamination of 5-methylthioadenosine and S-adenosyl-L-homocysteine into 5-methylthioinosine and S-inosyl-L-homocysteine, respectively. Is also able to deaminate adenosine.</text>
</comment>
<dbReference type="Gene3D" id="3.20.20.140">
    <property type="entry name" value="Metal-dependent hydrolases"/>
    <property type="match status" value="1"/>
</dbReference>
<dbReference type="PANTHER" id="PTHR43794:SF11">
    <property type="entry name" value="AMIDOHYDROLASE-RELATED DOMAIN-CONTAINING PROTEIN"/>
    <property type="match status" value="1"/>
</dbReference>
<dbReference type="SUPFAM" id="SSF51338">
    <property type="entry name" value="Composite domain of metallo-dependent hydrolases"/>
    <property type="match status" value="1"/>
</dbReference>
<evidence type="ECO:0000313" key="7">
    <source>
        <dbReference type="EMBL" id="MFA9949398.1"/>
    </source>
</evidence>
<keyword evidence="3 5" id="KW-0378">Hydrolase</keyword>
<dbReference type="EC" id="3.5.4.28" evidence="5"/>
<comment type="similarity">
    <text evidence="5">Belongs to the metallo-dependent hydrolases superfamily. MTA/SAH deaminase family.</text>
</comment>